<sequence length="182" mass="20221">MTRKKILGSHVKRLMSGVSDHGRKHLTEVETDLIQTRLLLEEAIEKLSFNFMAIHQAVAGEQPTIQKLLDGADITPEQRTQLEALPGQVGGYVNAAVVSLQFQDMTSQLIDRTLKRVTGLREFLGTLGEHGAEMVPESDNEQIVELLGKVSMALAIQSLELRSVLRKAVHQQHMESGDIELF</sequence>
<dbReference type="Proteomes" id="UP000175989">
    <property type="component" value="Unassembled WGS sequence"/>
</dbReference>
<accession>A0A1E7X5S0</accession>
<name>A0A1E7X5S0_9BURK</name>
<reference evidence="2" key="1">
    <citation type="journal article" date="2016" name="Front. Microbiol.">
        <title>Molecular Keys to the Janthinobacterium and Duganella spp. Interaction with the Plant Pathogen Fusarium graminearum.</title>
        <authorList>
            <person name="Haack F.S."/>
            <person name="Poehlein A."/>
            <person name="Kroger C."/>
            <person name="Voigt C.A."/>
            <person name="Piepenbring M."/>
            <person name="Bode H.B."/>
            <person name="Daniel R."/>
            <person name="Schafer W."/>
            <person name="Streit W.R."/>
        </authorList>
    </citation>
    <scope>NUCLEOTIDE SEQUENCE [LARGE SCALE GENOMIC DNA]</scope>
    <source>
        <strain evidence="2">T54</strain>
    </source>
</reference>
<dbReference type="AlphaFoldDB" id="A0A1E7X5S0"/>
<keyword evidence="2" id="KW-1185">Reference proteome</keyword>
<comment type="caution">
    <text evidence="1">The sequence shown here is derived from an EMBL/GenBank/DDBJ whole genome shotgun (WGS) entry which is preliminary data.</text>
</comment>
<proteinExistence type="predicted"/>
<dbReference type="EMBL" id="LROM01000054">
    <property type="protein sequence ID" value="OFA07862.1"/>
    <property type="molecule type" value="Genomic_DNA"/>
</dbReference>
<evidence type="ECO:0000313" key="1">
    <source>
        <dbReference type="EMBL" id="OFA07862.1"/>
    </source>
</evidence>
<gene>
    <name evidence="1" type="ORF">DUPY_09760</name>
</gene>
<evidence type="ECO:0008006" key="3">
    <source>
        <dbReference type="Google" id="ProtNLM"/>
    </source>
</evidence>
<organism evidence="1 2">
    <name type="scientific">Duganella phyllosphaerae</name>
    <dbReference type="NCBI Taxonomy" id="762836"/>
    <lineage>
        <taxon>Bacteria</taxon>
        <taxon>Pseudomonadati</taxon>
        <taxon>Pseudomonadota</taxon>
        <taxon>Betaproteobacteria</taxon>
        <taxon>Burkholderiales</taxon>
        <taxon>Oxalobacteraceae</taxon>
        <taxon>Telluria group</taxon>
        <taxon>Duganella</taxon>
    </lineage>
</organism>
<dbReference type="SUPFAM" id="SSF75708">
    <property type="entry name" value="Chemotaxis phosphatase CheZ"/>
    <property type="match status" value="1"/>
</dbReference>
<dbReference type="RefSeq" id="WP_070246730.1">
    <property type="nucleotide sequence ID" value="NZ_LROM01000054.1"/>
</dbReference>
<dbReference type="PATRIC" id="fig|762836.4.peg.1027"/>
<evidence type="ECO:0000313" key="2">
    <source>
        <dbReference type="Proteomes" id="UP000175989"/>
    </source>
</evidence>
<protein>
    <recommendedName>
        <fullName evidence="3">Chemotaxis protein</fullName>
    </recommendedName>
</protein>